<evidence type="ECO:0000256" key="3">
    <source>
        <dbReference type="ARBA" id="ARBA00022553"/>
    </source>
</evidence>
<reference evidence="7" key="1">
    <citation type="submission" date="2025-08" db="UniProtKB">
        <authorList>
            <consortium name="RefSeq"/>
        </authorList>
    </citation>
    <scope>IDENTIFICATION</scope>
</reference>
<accession>A0A1S4E812</accession>
<comment type="similarity">
    <text evidence="2">Belongs to the UTP14 family.</text>
</comment>
<protein>
    <submittedName>
        <fullName evidence="7">U3 small nucleolar RNA-associated protein 14 homolog C-like</fullName>
    </submittedName>
</protein>
<dbReference type="PaxDb" id="121845-A0A1S4E812"/>
<proteinExistence type="inferred from homology"/>
<evidence type="ECO:0000256" key="1">
    <source>
        <dbReference type="ARBA" id="ARBA00004604"/>
    </source>
</evidence>
<organism evidence="6 7">
    <name type="scientific">Diaphorina citri</name>
    <name type="common">Asian citrus psyllid</name>
    <dbReference type="NCBI Taxonomy" id="121845"/>
    <lineage>
        <taxon>Eukaryota</taxon>
        <taxon>Metazoa</taxon>
        <taxon>Ecdysozoa</taxon>
        <taxon>Arthropoda</taxon>
        <taxon>Hexapoda</taxon>
        <taxon>Insecta</taxon>
        <taxon>Pterygota</taxon>
        <taxon>Neoptera</taxon>
        <taxon>Paraneoptera</taxon>
        <taxon>Hemiptera</taxon>
        <taxon>Sternorrhyncha</taxon>
        <taxon>Psylloidea</taxon>
        <taxon>Psyllidae</taxon>
        <taxon>Diaphorininae</taxon>
        <taxon>Diaphorina</taxon>
    </lineage>
</organism>
<feature type="compositionally biased region" description="Basic and acidic residues" evidence="5">
    <location>
        <begin position="36"/>
        <end position="50"/>
    </location>
</feature>
<keyword evidence="4" id="KW-0539">Nucleus</keyword>
<comment type="subcellular location">
    <subcellularLocation>
        <location evidence="1">Nucleus</location>
        <location evidence="1">Nucleolus</location>
    </subcellularLocation>
</comment>
<dbReference type="RefSeq" id="XP_017298179.1">
    <property type="nucleotide sequence ID" value="XM_017442690.1"/>
</dbReference>
<evidence type="ECO:0000313" key="7">
    <source>
        <dbReference type="RefSeq" id="XP_017298179.1"/>
    </source>
</evidence>
<evidence type="ECO:0000313" key="6">
    <source>
        <dbReference type="Proteomes" id="UP000079169"/>
    </source>
</evidence>
<evidence type="ECO:0000256" key="4">
    <source>
        <dbReference type="ARBA" id="ARBA00023242"/>
    </source>
</evidence>
<gene>
    <name evidence="7" type="primary">LOC108251989</name>
</gene>
<dbReference type="GeneID" id="108251989"/>
<keyword evidence="6" id="KW-1185">Reference proteome</keyword>
<dbReference type="PANTHER" id="PTHR14150">
    <property type="entry name" value="U3 SMALL NUCLEOLAR RNA-ASSOCIATED PROTEIN 14"/>
    <property type="match status" value="1"/>
</dbReference>
<dbReference type="KEGG" id="dci:108251989"/>
<dbReference type="STRING" id="121845.A0A1S4E812"/>
<name>A0A1S4E812_DIACI</name>
<dbReference type="Proteomes" id="UP000079169">
    <property type="component" value="Unplaced"/>
</dbReference>
<sequence length="290" mass="33271">MLNTPYSFDSLEKSWKHKVKHRVQEIAKSLAQQSKGAEEKEENEKEKFDFNDRKRKRKVVEVDEALEETHGGGADGQEENLAKISQLGKEAIMEKEKFDFNDRKRKRKVVEVDEALEETHGGGADGQEENLAKISQLGKEVKMVLLHFCTMYFSEAFDSLEKSWKHKVKHRVQEIAKSLAQQSKGAEEKEENEKESHEFSIFSKDVEIDDNTQQMTIEEAFADDDVVQEFRQDKEEAAKDSKGGDIDLSLPGWGAWGGAGISKEASKRKRRRFMIKGAQLPRKLVFYVPF</sequence>
<dbReference type="AlphaFoldDB" id="A0A1S4E812"/>
<dbReference type="PANTHER" id="PTHR14150:SF12">
    <property type="entry name" value="U3 SMALL NUCLEOLAR RNA-ASSOCIATED PROTEIN 14 HOMOLOG A"/>
    <property type="match status" value="1"/>
</dbReference>
<feature type="region of interest" description="Disordered" evidence="5">
    <location>
        <begin position="30"/>
        <end position="50"/>
    </location>
</feature>
<evidence type="ECO:0000256" key="5">
    <source>
        <dbReference type="SAM" id="MobiDB-lite"/>
    </source>
</evidence>
<evidence type="ECO:0000256" key="2">
    <source>
        <dbReference type="ARBA" id="ARBA00007774"/>
    </source>
</evidence>
<dbReference type="GO" id="GO:0006364">
    <property type="term" value="P:rRNA processing"/>
    <property type="evidence" value="ECO:0007669"/>
    <property type="project" value="InterPro"/>
</dbReference>
<dbReference type="GO" id="GO:0032040">
    <property type="term" value="C:small-subunit processome"/>
    <property type="evidence" value="ECO:0007669"/>
    <property type="project" value="InterPro"/>
</dbReference>
<keyword evidence="3" id="KW-0597">Phosphoprotein</keyword>
<dbReference type="Pfam" id="PF04615">
    <property type="entry name" value="Utp14"/>
    <property type="match status" value="1"/>
</dbReference>
<dbReference type="InterPro" id="IPR006709">
    <property type="entry name" value="SSU_processome_Utp14"/>
</dbReference>